<keyword evidence="2" id="KW-1185">Reference proteome</keyword>
<dbReference type="HOGENOM" id="CLU_3374820_0_0_10"/>
<evidence type="ECO:0000313" key="1">
    <source>
        <dbReference type="EMBL" id="AHF17693.1"/>
    </source>
</evidence>
<gene>
    <name evidence="1" type="ORF">NIASO_12410</name>
</gene>
<dbReference type="KEGG" id="nso:NIASO_12410"/>
<dbReference type="EMBL" id="CP007035">
    <property type="protein sequence ID" value="AHF17693.1"/>
    <property type="molecule type" value="Genomic_DNA"/>
</dbReference>
<organism evidence="1 2">
    <name type="scientific">Niabella soli DSM 19437</name>
    <dbReference type="NCBI Taxonomy" id="929713"/>
    <lineage>
        <taxon>Bacteria</taxon>
        <taxon>Pseudomonadati</taxon>
        <taxon>Bacteroidota</taxon>
        <taxon>Chitinophagia</taxon>
        <taxon>Chitinophagales</taxon>
        <taxon>Chitinophagaceae</taxon>
        <taxon>Niabella</taxon>
    </lineage>
</organism>
<reference evidence="1 2" key="1">
    <citation type="submission" date="2013-12" db="EMBL/GenBank/DDBJ databases">
        <authorList>
            <consortium name="DOE Joint Genome Institute"/>
            <person name="Eisen J."/>
            <person name="Huntemann M."/>
            <person name="Han J."/>
            <person name="Chen A."/>
            <person name="Kyrpides N."/>
            <person name="Mavromatis K."/>
            <person name="Markowitz V."/>
            <person name="Palaniappan K."/>
            <person name="Ivanova N."/>
            <person name="Schaumberg A."/>
            <person name="Pati A."/>
            <person name="Liolios K."/>
            <person name="Nordberg H.P."/>
            <person name="Cantor M.N."/>
            <person name="Hua S.X."/>
            <person name="Woyke T."/>
        </authorList>
    </citation>
    <scope>NUCLEOTIDE SEQUENCE [LARGE SCALE GENOMIC DNA]</scope>
    <source>
        <strain evidence="2">DSM 19437</strain>
    </source>
</reference>
<protein>
    <submittedName>
        <fullName evidence="1">Uncharacterized protein</fullName>
    </submittedName>
</protein>
<proteinExistence type="predicted"/>
<name>W0F7C1_9BACT</name>
<sequence>MQPLPAAFFFLKTSMGNTLFIANTEIAALLANGV</sequence>
<accession>W0F7C1</accession>
<evidence type="ECO:0000313" key="2">
    <source>
        <dbReference type="Proteomes" id="UP000003586"/>
    </source>
</evidence>
<dbReference type="Proteomes" id="UP000003586">
    <property type="component" value="Chromosome"/>
</dbReference>
<dbReference type="AlphaFoldDB" id="W0F7C1"/>